<organism evidence="2 3">
    <name type="scientific">Loxostege sticticalis</name>
    <name type="common">Beet webworm moth</name>
    <dbReference type="NCBI Taxonomy" id="481309"/>
    <lineage>
        <taxon>Eukaryota</taxon>
        <taxon>Metazoa</taxon>
        <taxon>Ecdysozoa</taxon>
        <taxon>Arthropoda</taxon>
        <taxon>Hexapoda</taxon>
        <taxon>Insecta</taxon>
        <taxon>Pterygota</taxon>
        <taxon>Neoptera</taxon>
        <taxon>Endopterygota</taxon>
        <taxon>Lepidoptera</taxon>
        <taxon>Glossata</taxon>
        <taxon>Ditrysia</taxon>
        <taxon>Pyraloidea</taxon>
        <taxon>Crambidae</taxon>
        <taxon>Pyraustinae</taxon>
        <taxon>Loxostege</taxon>
    </lineage>
</organism>
<feature type="region of interest" description="Disordered" evidence="1">
    <location>
        <begin position="531"/>
        <end position="588"/>
    </location>
</feature>
<sequence>MMKFYVVQFVETPYPNIEKYVCVPSSWIRRFKVRRVKVAYPTEDPKKTKRRVENEERFKSKWKLYKAHVKYDTDDYDEAEIWIDVMYAVENDENVPPVLNNNNTTSDAVKNPKLENSDVPNENKPLEMDSEDDQSALLKSKETQTQPSNPSEEIPVIKEEPTANKQDTPTEQPVLPCSEKQPKIEATESENDLNLSRDSMEILSEEPINQEVSSQRPVTPDMVVDACSVKDSTDIRASLENQTKESLFTAETFNFINNSIKSLQQKRISVVSDEFLFRGQEEPSKSTEINKNGETSLHGDHDKTLAIKIIEENLIKYVENRAQQNQDIKVNQNQIHPESLPDKPNGESSDVNHDGHIKTPCIANNVISTVQNVLGQASSHEIQHSTPQDTFLQQDSTKKDITRGPVEMISTIQETTHHNIRTKTASSEQNSSNPANNFCQPFEDSHENERLSPLIDFSVEYWLTKIRDSQETTTRSITSNLPIENVPSVPNQPYLSGESTEKQDFNVTIERDSNIHKIVITRSNEMECNNVPVPAQSFSNTSPSEHSLNTTNQASKVSKRQSQEFSAATKKRQPQDSPASKSIVRTTTGGVPMDLLGYGTSDTNNQIDQHHNRFPRIQQTLGEKTTNENSFIERTVMNAENRPYVVHNIPKKSYPTLRSSMDASKLVVSSNQQSTNQRMHLDRNINQNLIDPSSNSKDKTEEQSFGIQNSSRRSPIDELTIYVDDLDEEMPIQLTHAKGRNNTDQKTNPTDDMSGSTPNKISPNVVDQSKPAEVENLQNEFNELYRKMDTAVTETYKMFNQMRDTYVDYVETMKKAMKRVNDFCEMQINDISAPSKDIEENKGRHRNEELKRSYKHIGNNVDKNNIVNKNDDDENHKDLKKKCVHKRSSNIWNPYHGTRMI</sequence>
<evidence type="ECO:0000313" key="3">
    <source>
        <dbReference type="Proteomes" id="UP001549920"/>
    </source>
</evidence>
<protein>
    <submittedName>
        <fullName evidence="2">Uncharacterized protein</fullName>
    </submittedName>
</protein>
<feature type="region of interest" description="Disordered" evidence="1">
    <location>
        <begin position="332"/>
        <end position="351"/>
    </location>
</feature>
<feature type="compositionally biased region" description="Basic and acidic residues" evidence="1">
    <location>
        <begin position="339"/>
        <end position="351"/>
    </location>
</feature>
<feature type="compositionally biased region" description="Polar residues" evidence="1">
    <location>
        <begin position="683"/>
        <end position="695"/>
    </location>
</feature>
<feature type="region of interest" description="Disordered" evidence="1">
    <location>
        <begin position="95"/>
        <end position="195"/>
    </location>
</feature>
<dbReference type="Proteomes" id="UP001549920">
    <property type="component" value="Unassembled WGS sequence"/>
</dbReference>
<reference evidence="2 3" key="1">
    <citation type="submission" date="2024-06" db="EMBL/GenBank/DDBJ databases">
        <title>A chromosome-level genome assembly of beet webworm, Loxostege sticticalis.</title>
        <authorList>
            <person name="Zhang Y."/>
        </authorList>
    </citation>
    <scope>NUCLEOTIDE SEQUENCE [LARGE SCALE GENOMIC DNA]</scope>
    <source>
        <strain evidence="2">AQ026</strain>
        <tissue evidence="2">Whole body</tissue>
    </source>
</reference>
<name>A0ABR3H4X4_LOXSC</name>
<feature type="region of interest" description="Disordered" evidence="1">
    <location>
        <begin position="734"/>
        <end position="766"/>
    </location>
</feature>
<feature type="region of interest" description="Disordered" evidence="1">
    <location>
        <begin position="683"/>
        <end position="710"/>
    </location>
</feature>
<gene>
    <name evidence="2" type="ORF">ABMA27_010191</name>
</gene>
<accession>A0ABR3H4X4</accession>
<evidence type="ECO:0000256" key="1">
    <source>
        <dbReference type="SAM" id="MobiDB-lite"/>
    </source>
</evidence>
<dbReference type="EMBL" id="JBEUOH010000026">
    <property type="protein sequence ID" value="KAL0859851.1"/>
    <property type="molecule type" value="Genomic_DNA"/>
</dbReference>
<comment type="caution">
    <text evidence="2">The sequence shown here is derived from an EMBL/GenBank/DDBJ whole genome shotgun (WGS) entry which is preliminary data.</text>
</comment>
<feature type="compositionally biased region" description="Polar residues" evidence="1">
    <location>
        <begin position="575"/>
        <end position="588"/>
    </location>
</feature>
<feature type="compositionally biased region" description="Polar residues" evidence="1">
    <location>
        <begin position="536"/>
        <end position="556"/>
    </location>
</feature>
<evidence type="ECO:0000313" key="2">
    <source>
        <dbReference type="EMBL" id="KAL0859851.1"/>
    </source>
</evidence>
<proteinExistence type="predicted"/>
<keyword evidence="3" id="KW-1185">Reference proteome</keyword>
<feature type="compositionally biased region" description="Polar residues" evidence="1">
    <location>
        <begin position="740"/>
        <end position="766"/>
    </location>
</feature>